<keyword evidence="1" id="KW-0472">Membrane</keyword>
<sequence>MNNLLDRLYRTKLVLLATLCTGAGAALLLLASSGDGGVAWLKRLPVSDFGSALLTTGLVAILFEYVDRKDGETRAARRLRQVLADEAPAIRDAVVDGFAFEPQRLANVASPETLDRIIGNCLTARVGNSALATDTYADIREQLLRAAECWYDLQVSVALAPWMRGPASGRGAMLVATVRHEYKVVPPIKPVLRFASASHPDRYRELLRDPSVAKAWYFEPLRGLDAASLEAFRLVQFTADGRPRRLRHAMHDQGHSYRVTLGKDLANDSREVAISYTYQALVQRSGHLFHLDIARPTKGLKVEFWYGGCGIRHVNVLDYVSSAQQPRISRSSASASSPSVAVSFDGWVRPKAGVAFVWVLEDEVSPSTGPACVVPSVTSR</sequence>
<keyword evidence="1" id="KW-0812">Transmembrane</keyword>
<accession>A0ABW1KLZ4</accession>
<comment type="caution">
    <text evidence="2">The sequence shown here is derived from an EMBL/GenBank/DDBJ whole genome shotgun (WGS) entry which is preliminary data.</text>
</comment>
<reference evidence="3" key="1">
    <citation type="journal article" date="2019" name="Int. J. Syst. Evol. Microbiol.">
        <title>The Global Catalogue of Microorganisms (GCM) 10K type strain sequencing project: providing services to taxonomists for standard genome sequencing and annotation.</title>
        <authorList>
            <consortium name="The Broad Institute Genomics Platform"/>
            <consortium name="The Broad Institute Genome Sequencing Center for Infectious Disease"/>
            <person name="Wu L."/>
            <person name="Ma J."/>
        </authorList>
    </citation>
    <scope>NUCLEOTIDE SEQUENCE [LARGE SCALE GENOMIC DNA]</scope>
    <source>
        <strain evidence="3">ZS-35-S2</strain>
    </source>
</reference>
<dbReference type="EMBL" id="JBHSPR010000053">
    <property type="protein sequence ID" value="MFC6021859.1"/>
    <property type="molecule type" value="Genomic_DNA"/>
</dbReference>
<evidence type="ECO:0000256" key="1">
    <source>
        <dbReference type="SAM" id="Phobius"/>
    </source>
</evidence>
<dbReference type="RefSeq" id="WP_377430613.1">
    <property type="nucleotide sequence ID" value="NZ_JBHSPR010000053.1"/>
</dbReference>
<gene>
    <name evidence="2" type="ORF">ACFP2T_37570</name>
</gene>
<evidence type="ECO:0000313" key="2">
    <source>
        <dbReference type="EMBL" id="MFC6021859.1"/>
    </source>
</evidence>
<feature type="transmembrane region" description="Helical" evidence="1">
    <location>
        <begin position="46"/>
        <end position="66"/>
    </location>
</feature>
<name>A0ABW1KLZ4_9ACTN</name>
<proteinExistence type="predicted"/>
<dbReference type="Proteomes" id="UP001596203">
    <property type="component" value="Unassembled WGS sequence"/>
</dbReference>
<keyword evidence="1" id="KW-1133">Transmembrane helix</keyword>
<evidence type="ECO:0000313" key="3">
    <source>
        <dbReference type="Proteomes" id="UP001596203"/>
    </source>
</evidence>
<organism evidence="2 3">
    <name type="scientific">Plantactinospora solaniradicis</name>
    <dbReference type="NCBI Taxonomy" id="1723736"/>
    <lineage>
        <taxon>Bacteria</taxon>
        <taxon>Bacillati</taxon>
        <taxon>Actinomycetota</taxon>
        <taxon>Actinomycetes</taxon>
        <taxon>Micromonosporales</taxon>
        <taxon>Micromonosporaceae</taxon>
        <taxon>Plantactinospora</taxon>
    </lineage>
</organism>
<keyword evidence="3" id="KW-1185">Reference proteome</keyword>
<protein>
    <submittedName>
        <fullName evidence="2">Uncharacterized protein</fullName>
    </submittedName>
</protein>